<keyword evidence="3" id="KW-1185">Reference proteome</keyword>
<evidence type="ECO:0000313" key="2">
    <source>
        <dbReference type="EMBL" id="EOA52809.1"/>
    </source>
</evidence>
<dbReference type="HOGENOM" id="CLU_2231133_0_0_10"/>
<comment type="caution">
    <text evidence="2">The sequence shown here is derived from an EMBL/GenBank/DDBJ whole genome shotgun (WGS) entry which is preliminary data.</text>
</comment>
<gene>
    <name evidence="2" type="ORF">HMPREF1534_03462</name>
</gene>
<sequence length="105" mass="11645">MLYLLYRLYGRTVVILLALLVYFHRFLKVVHHVRGGLRGVDDVLRGVDDALRQIARIAHDPLGGSPAREKQAQADDECYSCSHVSLDFSGSYFSAGVSGCGFTRT</sequence>
<evidence type="ECO:0000256" key="1">
    <source>
        <dbReference type="SAM" id="Phobius"/>
    </source>
</evidence>
<reference evidence="2 3" key="1">
    <citation type="submission" date="2013-04" db="EMBL/GenBank/DDBJ databases">
        <title>The Genome Sequence of Bacteroides massiliensis DSM 17679.</title>
        <authorList>
            <consortium name="The Broad Institute Genomics Platform"/>
            <person name="Earl A."/>
            <person name="Ward D."/>
            <person name="Feldgarden M."/>
            <person name="Gevers D."/>
            <person name="Martens E."/>
            <person name="Fenner L."/>
            <person name="Roux V."/>
            <person name="Mallet M.N."/>
            <person name="Raoult D."/>
            <person name="Walker B."/>
            <person name="Young S."/>
            <person name="Zeng Q."/>
            <person name="Gargeya S."/>
            <person name="Fitzgerald M."/>
            <person name="Haas B."/>
            <person name="Abouelleil A."/>
            <person name="Allen A.W."/>
            <person name="Alvarado L."/>
            <person name="Arachchi H.M."/>
            <person name="Berlin A.M."/>
            <person name="Chapman S.B."/>
            <person name="Gainer-Dewar J."/>
            <person name="Goldberg J."/>
            <person name="Griggs A."/>
            <person name="Gujja S."/>
            <person name="Hansen M."/>
            <person name="Howarth C."/>
            <person name="Imamovic A."/>
            <person name="Ireland A."/>
            <person name="Larimer J."/>
            <person name="McCowan C."/>
            <person name="Murphy C."/>
            <person name="Pearson M."/>
            <person name="Poon T.W."/>
            <person name="Priest M."/>
            <person name="Roberts A."/>
            <person name="Saif S."/>
            <person name="Shea T."/>
            <person name="Sisk P."/>
            <person name="Sykes S."/>
            <person name="Wortman J."/>
            <person name="Nusbaum C."/>
            <person name="Birren B."/>
        </authorList>
    </citation>
    <scope>NUCLEOTIDE SEQUENCE [LARGE SCALE GENOMIC DNA]</scope>
    <source>
        <strain evidence="3">B84634 / Timone 84634 / DSM 17679 / JCM 13223</strain>
    </source>
</reference>
<feature type="transmembrane region" description="Helical" evidence="1">
    <location>
        <begin position="6"/>
        <end position="24"/>
    </location>
</feature>
<proteinExistence type="predicted"/>
<dbReference type="AlphaFoldDB" id="U6R8H3"/>
<dbReference type="Proteomes" id="UP000017831">
    <property type="component" value="Unassembled WGS sequence"/>
</dbReference>
<evidence type="ECO:0000313" key="3">
    <source>
        <dbReference type="Proteomes" id="UP000017831"/>
    </source>
</evidence>
<keyword evidence="1" id="KW-1133">Transmembrane helix</keyword>
<dbReference type="EMBL" id="AQHY01000039">
    <property type="protein sequence ID" value="EOA52809.1"/>
    <property type="molecule type" value="Genomic_DNA"/>
</dbReference>
<name>U6R8H3_9BACT</name>
<protein>
    <submittedName>
        <fullName evidence="2">Uncharacterized protein</fullName>
    </submittedName>
</protein>
<keyword evidence="1" id="KW-0812">Transmembrane</keyword>
<accession>U6R8H3</accession>
<organism evidence="2 3">
    <name type="scientific">Phocaeicola massiliensis B84634 = Timone 84634 = DSM 17679 = JCM 13223</name>
    <dbReference type="NCBI Taxonomy" id="1121098"/>
    <lineage>
        <taxon>Bacteria</taxon>
        <taxon>Pseudomonadati</taxon>
        <taxon>Bacteroidota</taxon>
        <taxon>Bacteroidia</taxon>
        <taxon>Bacteroidales</taxon>
        <taxon>Bacteroidaceae</taxon>
        <taxon>Phocaeicola</taxon>
    </lineage>
</organism>
<keyword evidence="1" id="KW-0472">Membrane</keyword>